<evidence type="ECO:0000256" key="5">
    <source>
        <dbReference type="ARBA" id="ARBA00022747"/>
    </source>
</evidence>
<reference evidence="8 9" key="1">
    <citation type="submission" date="2015-08" db="EMBL/GenBank/DDBJ databases">
        <title>Genomes of Isolates from Cabo Rojo, PR.</title>
        <authorList>
            <person name="Sanchez-Nieves R.L."/>
            <person name="Montalvo-Rodriguez R."/>
        </authorList>
    </citation>
    <scope>NUCLEOTIDE SEQUENCE [LARGE SCALE GENOMIC DNA]</scope>
    <source>
        <strain evidence="8 9">SL3</strain>
    </source>
</reference>
<dbReference type="SUPFAM" id="SSF53335">
    <property type="entry name" value="S-adenosyl-L-methionine-dependent methyltransferases"/>
    <property type="match status" value="1"/>
</dbReference>
<dbReference type="EMBL" id="LIUF01000002">
    <property type="protein sequence ID" value="KOX93393.1"/>
    <property type="molecule type" value="Genomic_DNA"/>
</dbReference>
<dbReference type="GO" id="GO:0009007">
    <property type="term" value="F:site-specific DNA-methyltransferase (adenine-specific) activity"/>
    <property type="evidence" value="ECO:0007669"/>
    <property type="project" value="UniProtKB-EC"/>
</dbReference>
<comment type="catalytic activity">
    <reaction evidence="6">
        <text>a 2'-deoxyadenosine in DNA + S-adenosyl-L-methionine = an N(6)-methyl-2'-deoxyadenosine in DNA + S-adenosyl-L-homocysteine + H(+)</text>
        <dbReference type="Rhea" id="RHEA:15197"/>
        <dbReference type="Rhea" id="RHEA-COMP:12418"/>
        <dbReference type="Rhea" id="RHEA-COMP:12419"/>
        <dbReference type="ChEBI" id="CHEBI:15378"/>
        <dbReference type="ChEBI" id="CHEBI:57856"/>
        <dbReference type="ChEBI" id="CHEBI:59789"/>
        <dbReference type="ChEBI" id="CHEBI:90615"/>
        <dbReference type="ChEBI" id="CHEBI:90616"/>
        <dbReference type="EC" id="2.1.1.72"/>
    </reaction>
</comment>
<organism evidence="8 9">
    <name type="scientific">Haloarcula rubripromontorii</name>
    <dbReference type="NCBI Taxonomy" id="1705562"/>
    <lineage>
        <taxon>Archaea</taxon>
        <taxon>Methanobacteriati</taxon>
        <taxon>Methanobacteriota</taxon>
        <taxon>Stenosarchaea group</taxon>
        <taxon>Halobacteria</taxon>
        <taxon>Halobacteriales</taxon>
        <taxon>Haloarculaceae</taxon>
        <taxon>Haloarcula</taxon>
    </lineage>
</organism>
<dbReference type="GO" id="GO:0009307">
    <property type="term" value="P:DNA restriction-modification system"/>
    <property type="evidence" value="ECO:0007669"/>
    <property type="project" value="UniProtKB-KW"/>
</dbReference>
<evidence type="ECO:0000256" key="2">
    <source>
        <dbReference type="ARBA" id="ARBA00022603"/>
    </source>
</evidence>
<evidence type="ECO:0000259" key="7">
    <source>
        <dbReference type="Pfam" id="PF02384"/>
    </source>
</evidence>
<dbReference type="RefSeq" id="WP_053967097.1">
    <property type="nucleotide sequence ID" value="NZ_LIUF01000002.1"/>
</dbReference>
<evidence type="ECO:0000256" key="6">
    <source>
        <dbReference type="ARBA" id="ARBA00047942"/>
    </source>
</evidence>
<keyword evidence="5" id="KW-0680">Restriction system</keyword>
<dbReference type="InterPro" id="IPR038333">
    <property type="entry name" value="T1MK-like_N_sf"/>
</dbReference>
<dbReference type="InterPro" id="IPR051537">
    <property type="entry name" value="DNA_Adenine_Mtase"/>
</dbReference>
<dbReference type="EC" id="2.1.1.72" evidence="1"/>
<evidence type="ECO:0000313" key="9">
    <source>
        <dbReference type="Proteomes" id="UP000037729"/>
    </source>
</evidence>
<dbReference type="PANTHER" id="PTHR42933:SF4">
    <property type="entry name" value="TYPE I RESTRICTION ENZYME ECOKI METHYLASE SUBUNIT"/>
    <property type="match status" value="1"/>
</dbReference>
<sequence length="466" mass="53534">MDEEKLWNALGPLQNSKLHISDYIEEVSRILFLKAVSESNRVTFDKTPEGVGGAVHLEEGYRWGDIVGAESSQKKLEKYKGAIERLSDDGELAKDFFEGYSTKFDKASTFKKLTENLEEMHLDQHNDDFGDAYEFLLEKYADKAEGAGEYFTPREIIRAMVEFSEPQVDESLLDPASGTGGFLIHTYNYLADKTDNFKDVEEVPVEGHFRAQEIVTSTHELGGMNMLLHGMDASAVDRKDRDGNLSRDSLEMFRRDRYEETYDYIIANPPYGGDNEVEPIDPKCTSTIEINFLVLIMRLLSKNGRASVVIPDGILFNQSFSSVREELLNYFDIDCILALPEGAFTPYAGVTANVIFFERNNEGTDEFWYYDARSDFDEVTKEENPLDYNKHLREFVEYKDQRENHDKYFKVDADKVDEGNYELHLKKYKEFKYEGHRPPAEIAQDIKGELDTIRTELDQMIGETSD</sequence>
<dbReference type="AlphaFoldDB" id="A0A0N0BP37"/>
<dbReference type="PROSITE" id="PS00092">
    <property type="entry name" value="N6_MTASE"/>
    <property type="match status" value="1"/>
</dbReference>
<dbReference type="GO" id="GO:0032259">
    <property type="term" value="P:methylation"/>
    <property type="evidence" value="ECO:0007669"/>
    <property type="project" value="UniProtKB-KW"/>
</dbReference>
<keyword evidence="9" id="KW-1185">Reference proteome</keyword>
<keyword evidence="3" id="KW-0808">Transferase</keyword>
<proteinExistence type="predicted"/>
<evidence type="ECO:0000313" key="8">
    <source>
        <dbReference type="EMBL" id="KOX93393.1"/>
    </source>
</evidence>
<dbReference type="PRINTS" id="PR00507">
    <property type="entry name" value="N12N6MTFRASE"/>
</dbReference>
<dbReference type="Gene3D" id="3.40.50.150">
    <property type="entry name" value="Vaccinia Virus protein VP39"/>
    <property type="match status" value="1"/>
</dbReference>
<dbReference type="OrthoDB" id="45790at2157"/>
<dbReference type="STRING" id="1705562.AMS69_05535"/>
<dbReference type="GO" id="GO:0008170">
    <property type="term" value="F:N-methyltransferase activity"/>
    <property type="evidence" value="ECO:0007669"/>
    <property type="project" value="InterPro"/>
</dbReference>
<dbReference type="InterPro" id="IPR029063">
    <property type="entry name" value="SAM-dependent_MTases_sf"/>
</dbReference>
<dbReference type="InterPro" id="IPR003356">
    <property type="entry name" value="DNA_methylase_A-5"/>
</dbReference>
<dbReference type="PANTHER" id="PTHR42933">
    <property type="entry name" value="SLR6095 PROTEIN"/>
    <property type="match status" value="1"/>
</dbReference>
<evidence type="ECO:0000256" key="3">
    <source>
        <dbReference type="ARBA" id="ARBA00022679"/>
    </source>
</evidence>
<evidence type="ECO:0000256" key="1">
    <source>
        <dbReference type="ARBA" id="ARBA00011900"/>
    </source>
</evidence>
<dbReference type="InterPro" id="IPR002052">
    <property type="entry name" value="DNA_methylase_N6_adenine_CS"/>
</dbReference>
<feature type="domain" description="DNA methylase adenine-specific" evidence="7">
    <location>
        <begin position="125"/>
        <end position="431"/>
    </location>
</feature>
<dbReference type="PATRIC" id="fig|1705562.3.peg.2159"/>
<protein>
    <recommendedName>
        <fullName evidence="1">site-specific DNA-methyltransferase (adenine-specific)</fullName>
        <ecNumber evidence="1">2.1.1.72</ecNumber>
    </recommendedName>
</protein>
<comment type="caution">
    <text evidence="8">The sequence shown here is derived from an EMBL/GenBank/DDBJ whole genome shotgun (WGS) entry which is preliminary data.</text>
</comment>
<evidence type="ECO:0000256" key="4">
    <source>
        <dbReference type="ARBA" id="ARBA00022691"/>
    </source>
</evidence>
<keyword evidence="4" id="KW-0949">S-adenosyl-L-methionine</keyword>
<dbReference type="Pfam" id="PF02384">
    <property type="entry name" value="N6_Mtase"/>
    <property type="match status" value="1"/>
</dbReference>
<gene>
    <name evidence="8" type="ORF">AMS69_05535</name>
</gene>
<accession>A0A0N0BP37</accession>
<keyword evidence="2" id="KW-0489">Methyltransferase</keyword>
<dbReference type="Proteomes" id="UP000037729">
    <property type="component" value="Unassembled WGS sequence"/>
</dbReference>
<name>A0A0N0BP37_9EURY</name>
<dbReference type="GO" id="GO:0003677">
    <property type="term" value="F:DNA binding"/>
    <property type="evidence" value="ECO:0007669"/>
    <property type="project" value="InterPro"/>
</dbReference>
<dbReference type="Gene3D" id="1.20.1260.30">
    <property type="match status" value="1"/>
</dbReference>